<dbReference type="SMART" id="SM00491">
    <property type="entry name" value="HELICc2"/>
    <property type="match status" value="1"/>
</dbReference>
<dbReference type="InterPro" id="IPR042493">
    <property type="entry name" value="XPD_DNA_FeS"/>
</dbReference>
<dbReference type="InterPro" id="IPR011604">
    <property type="entry name" value="PDDEXK-like_dom_sf"/>
</dbReference>
<accession>A0AAE6NZR4</accession>
<sequence>MEVEIVNKVGVRDLVEFLLRSGDLNSSLSSLNTAQAGTRIHHKLQKNRPKDYQKEYYLEKAVQVNHNDFLVHGRADGVILNDDSAVIEEIKTSDIEFQDIPENKMILYWGQVKAYAYLLMNENPAIKTVTMRLTYVQTPEEETTQKEQSITFTDAESFFNNLIKEFSEWLKLKDQLDEEKHTTAQKLQFPFKEYRDGQHELAAAVYKTVVTHRHLFAEAPTGTGKTISTLFPTIKAMGNDLISKVFYLTAKQSTRRVAEDAIRLMSDKGLRLRSITLTAKDQIMFEEERDQAPEDNPYMIGYYDRLKPALKDLLRHNHQITRDIIEKYAKKYTLDPFEFSLDTSLFCDVIIGDYNYLFDPQVHLQRFFEVQDYRNFYLIDEAHNLVDRSREMYSTELSSSSLADVIKIISRERESNKKVLTKLRSLKRQFNAVAKPLRDDHIFETATDDPLDKFTKAVTNLVKVMRKWIAKQDDSDDLDVVLDFFFQCTGYLKISEYFGPNYKVRILLDGKNVTVRLFCMDPSHDLAETLKLGGGAVLFSATLSPMDYYAKVLGDEPDSLKYELPSPFSPENQSIIVTSYINTTFRNRDQSIAKIVATINQMVTAKKGNYLIFAPSGLYLEKIYAEFIKQHPTIHTIKQESGMDDQARSRFIHQFDHPDDQPTVGFALLGGIFSEGIDLVGDKLIGVGIVGVGLPGLNSETNLIRDYFDAKNGHGFEYAYQLPGLNHVFQAAGRLIRGKHDQGVIVLMDQRFTQKRYTNLYPPQWKNYHIAHSPRELENDLHQFWNHLKGESHD</sequence>
<dbReference type="GO" id="GO:0003678">
    <property type="term" value="F:DNA helicase activity"/>
    <property type="evidence" value="ECO:0007669"/>
    <property type="project" value="InterPro"/>
</dbReference>
<dbReference type="SMART" id="SM00488">
    <property type="entry name" value="DEXDc2"/>
    <property type="match status" value="1"/>
</dbReference>
<dbReference type="Proteomes" id="UP000327194">
    <property type="component" value="Chromosome"/>
</dbReference>
<dbReference type="Gene3D" id="1.10.30.20">
    <property type="entry name" value="Bacterial XPD DNA helicase, FeS cluster domain"/>
    <property type="match status" value="1"/>
</dbReference>
<dbReference type="GO" id="GO:0046872">
    <property type="term" value="F:metal ion binding"/>
    <property type="evidence" value="ECO:0007669"/>
    <property type="project" value="UniProtKB-KW"/>
</dbReference>
<dbReference type="InterPro" id="IPR014013">
    <property type="entry name" value="Helic_SF1/SF2_ATP-bd_DinG/Rad3"/>
</dbReference>
<reference evidence="15 16" key="1">
    <citation type="submission" date="2019-10" db="EMBL/GenBank/DDBJ databases">
        <title>Genome sequencing of Lactobacillus fructivorans.</title>
        <authorList>
            <person name="Kim K."/>
        </authorList>
    </citation>
    <scope>NUCLEOTIDE SEQUENCE [LARGE SCALE GENOMIC DNA]</scope>
    <source>
        <strain evidence="15 16">LF543</strain>
    </source>
</reference>
<dbReference type="InterPro" id="IPR006555">
    <property type="entry name" value="ATP-dep_Helicase_C"/>
</dbReference>
<evidence type="ECO:0000256" key="12">
    <source>
        <dbReference type="ARBA" id="ARBA00023235"/>
    </source>
</evidence>
<dbReference type="InterPro" id="IPR010614">
    <property type="entry name" value="RAD3-like_helicase_DEAD"/>
</dbReference>
<keyword evidence="11" id="KW-0234">DNA repair</keyword>
<keyword evidence="7" id="KW-0067">ATP-binding</keyword>
<dbReference type="GO" id="GO:0006281">
    <property type="term" value="P:DNA repair"/>
    <property type="evidence" value="ECO:0007669"/>
    <property type="project" value="UniProtKB-KW"/>
</dbReference>
<keyword evidence="6 15" id="KW-0347">Helicase</keyword>
<keyword evidence="4" id="KW-0227">DNA damage</keyword>
<dbReference type="GO" id="GO:0016818">
    <property type="term" value="F:hydrolase activity, acting on acid anhydrides, in phosphorus-containing anhydrides"/>
    <property type="evidence" value="ECO:0007669"/>
    <property type="project" value="InterPro"/>
</dbReference>
<evidence type="ECO:0000256" key="5">
    <source>
        <dbReference type="ARBA" id="ARBA00022801"/>
    </source>
</evidence>
<dbReference type="PANTHER" id="PTHR11472">
    <property type="entry name" value="DNA REPAIR DEAD HELICASE RAD3/XP-D SUBFAMILY MEMBER"/>
    <property type="match status" value="1"/>
</dbReference>
<dbReference type="Gene3D" id="1.10.275.40">
    <property type="match status" value="1"/>
</dbReference>
<dbReference type="InterPro" id="IPR006554">
    <property type="entry name" value="Helicase-like_DEXD_c2"/>
</dbReference>
<keyword evidence="12" id="KW-0413">Isomerase</keyword>
<evidence type="ECO:0000256" key="13">
    <source>
        <dbReference type="ARBA" id="ARBA00038058"/>
    </source>
</evidence>
<dbReference type="Pfam" id="PF06733">
    <property type="entry name" value="DEAD_2"/>
    <property type="match status" value="1"/>
</dbReference>
<dbReference type="KEGG" id="lfv:LF543_01460"/>
<keyword evidence="10" id="KW-0238">DNA-binding</keyword>
<comment type="similarity">
    <text evidence="13">Belongs to the helicase family. DinG subfamily.</text>
</comment>
<dbReference type="GO" id="GO:0051539">
    <property type="term" value="F:4 iron, 4 sulfur cluster binding"/>
    <property type="evidence" value="ECO:0007669"/>
    <property type="project" value="UniProtKB-KW"/>
</dbReference>
<dbReference type="PROSITE" id="PS51193">
    <property type="entry name" value="HELICASE_ATP_BIND_2"/>
    <property type="match status" value="1"/>
</dbReference>
<evidence type="ECO:0000313" key="15">
    <source>
        <dbReference type="EMBL" id="QFX92321.1"/>
    </source>
</evidence>
<evidence type="ECO:0000256" key="4">
    <source>
        <dbReference type="ARBA" id="ARBA00022763"/>
    </source>
</evidence>
<dbReference type="GO" id="GO:0003677">
    <property type="term" value="F:DNA binding"/>
    <property type="evidence" value="ECO:0007669"/>
    <property type="project" value="UniProtKB-KW"/>
</dbReference>
<evidence type="ECO:0000256" key="3">
    <source>
        <dbReference type="ARBA" id="ARBA00022741"/>
    </source>
</evidence>
<gene>
    <name evidence="15" type="ORF">LF543_01460</name>
</gene>
<dbReference type="SUPFAM" id="SSF52540">
    <property type="entry name" value="P-loop containing nucleoside triphosphate hydrolases"/>
    <property type="match status" value="2"/>
</dbReference>
<evidence type="ECO:0000256" key="11">
    <source>
        <dbReference type="ARBA" id="ARBA00023204"/>
    </source>
</evidence>
<keyword evidence="1" id="KW-0004">4Fe-4S</keyword>
<dbReference type="AlphaFoldDB" id="A0AAE6NZR4"/>
<evidence type="ECO:0000256" key="2">
    <source>
        <dbReference type="ARBA" id="ARBA00022723"/>
    </source>
</evidence>
<keyword evidence="2" id="KW-0479">Metal-binding</keyword>
<dbReference type="GO" id="GO:0005524">
    <property type="term" value="F:ATP binding"/>
    <property type="evidence" value="ECO:0007669"/>
    <property type="project" value="UniProtKB-KW"/>
</dbReference>
<evidence type="ECO:0000256" key="7">
    <source>
        <dbReference type="ARBA" id="ARBA00022840"/>
    </source>
</evidence>
<evidence type="ECO:0000256" key="10">
    <source>
        <dbReference type="ARBA" id="ARBA00023125"/>
    </source>
</evidence>
<protein>
    <submittedName>
        <fullName evidence="15">ATP-dependent DNA helicase</fullName>
    </submittedName>
</protein>
<keyword evidence="9" id="KW-0411">Iron-sulfur</keyword>
<evidence type="ECO:0000256" key="1">
    <source>
        <dbReference type="ARBA" id="ARBA00022485"/>
    </source>
</evidence>
<feature type="domain" description="Helicase ATP-binding" evidence="14">
    <location>
        <begin position="184"/>
        <end position="430"/>
    </location>
</feature>
<keyword evidence="5" id="KW-0378">Hydrolase</keyword>
<keyword evidence="3" id="KW-0547">Nucleotide-binding</keyword>
<evidence type="ECO:0000256" key="8">
    <source>
        <dbReference type="ARBA" id="ARBA00023004"/>
    </source>
</evidence>
<organism evidence="15 16">
    <name type="scientific">Fructilactobacillus fructivorans</name>
    <dbReference type="NCBI Taxonomy" id="1614"/>
    <lineage>
        <taxon>Bacteria</taxon>
        <taxon>Bacillati</taxon>
        <taxon>Bacillota</taxon>
        <taxon>Bacilli</taxon>
        <taxon>Lactobacillales</taxon>
        <taxon>Lactobacillaceae</taxon>
        <taxon>Fructilactobacillus</taxon>
    </lineage>
</organism>
<dbReference type="Pfam" id="PF13307">
    <property type="entry name" value="Helicase_C_2"/>
    <property type="match status" value="1"/>
</dbReference>
<evidence type="ECO:0000259" key="14">
    <source>
        <dbReference type="PROSITE" id="PS51193"/>
    </source>
</evidence>
<evidence type="ECO:0000256" key="6">
    <source>
        <dbReference type="ARBA" id="ARBA00022806"/>
    </source>
</evidence>
<dbReference type="EMBL" id="CP045562">
    <property type="protein sequence ID" value="QFX92321.1"/>
    <property type="molecule type" value="Genomic_DNA"/>
</dbReference>
<dbReference type="InterPro" id="IPR045028">
    <property type="entry name" value="DinG/Rad3-like"/>
</dbReference>
<evidence type="ECO:0000256" key="9">
    <source>
        <dbReference type="ARBA" id="ARBA00023014"/>
    </source>
</evidence>
<dbReference type="InterPro" id="IPR027417">
    <property type="entry name" value="P-loop_NTPase"/>
</dbReference>
<dbReference type="Gene3D" id="3.90.320.10">
    <property type="match status" value="1"/>
</dbReference>
<dbReference type="PANTHER" id="PTHR11472:SF34">
    <property type="entry name" value="REGULATOR OF TELOMERE ELONGATION HELICASE 1"/>
    <property type="match status" value="1"/>
</dbReference>
<keyword evidence="8" id="KW-0408">Iron</keyword>
<dbReference type="Gene3D" id="3.40.50.300">
    <property type="entry name" value="P-loop containing nucleotide triphosphate hydrolases"/>
    <property type="match status" value="2"/>
</dbReference>
<evidence type="ECO:0000313" key="16">
    <source>
        <dbReference type="Proteomes" id="UP000327194"/>
    </source>
</evidence>
<proteinExistence type="inferred from homology"/>
<name>A0AAE6NZR4_9LACO</name>